<dbReference type="Proteomes" id="UP001163603">
    <property type="component" value="Chromosome 8"/>
</dbReference>
<accession>A0ACC0Y7R1</accession>
<evidence type="ECO:0000313" key="1">
    <source>
        <dbReference type="EMBL" id="KAJ0031029.1"/>
    </source>
</evidence>
<comment type="caution">
    <text evidence="1">The sequence shown here is derived from an EMBL/GenBank/DDBJ whole genome shotgun (WGS) entry which is preliminary data.</text>
</comment>
<keyword evidence="2" id="KW-1185">Reference proteome</keyword>
<dbReference type="EMBL" id="CM047743">
    <property type="protein sequence ID" value="KAJ0031029.1"/>
    <property type="molecule type" value="Genomic_DNA"/>
</dbReference>
<name>A0ACC0Y7R1_9ROSI</name>
<reference evidence="2" key="1">
    <citation type="journal article" date="2023" name="G3 (Bethesda)">
        <title>Genome assembly and association tests identify interacting loci associated with vigor, precocity, and sex in interspecific pistachio rootstocks.</title>
        <authorList>
            <person name="Palmer W."/>
            <person name="Jacygrad E."/>
            <person name="Sagayaradj S."/>
            <person name="Cavanaugh K."/>
            <person name="Han R."/>
            <person name="Bertier L."/>
            <person name="Beede B."/>
            <person name="Kafkas S."/>
            <person name="Golino D."/>
            <person name="Preece J."/>
            <person name="Michelmore R."/>
        </authorList>
    </citation>
    <scope>NUCLEOTIDE SEQUENCE [LARGE SCALE GENOMIC DNA]</scope>
</reference>
<protein>
    <submittedName>
        <fullName evidence="1">Uncharacterized protein</fullName>
    </submittedName>
</protein>
<evidence type="ECO:0000313" key="2">
    <source>
        <dbReference type="Proteomes" id="UP001163603"/>
    </source>
</evidence>
<sequence>MIIKKEVVWLNQSPYPITRVSQTAYFTQRQGLCGYGSNCRFNHPTYAMCEDTGDSFDLYYGLFMYNVKAMEQCRGWIWLLNH</sequence>
<organism evidence="1 2">
    <name type="scientific">Pistacia integerrima</name>
    <dbReference type="NCBI Taxonomy" id="434235"/>
    <lineage>
        <taxon>Eukaryota</taxon>
        <taxon>Viridiplantae</taxon>
        <taxon>Streptophyta</taxon>
        <taxon>Embryophyta</taxon>
        <taxon>Tracheophyta</taxon>
        <taxon>Spermatophyta</taxon>
        <taxon>Magnoliopsida</taxon>
        <taxon>eudicotyledons</taxon>
        <taxon>Gunneridae</taxon>
        <taxon>Pentapetalae</taxon>
        <taxon>rosids</taxon>
        <taxon>malvids</taxon>
        <taxon>Sapindales</taxon>
        <taxon>Anacardiaceae</taxon>
        <taxon>Pistacia</taxon>
    </lineage>
</organism>
<gene>
    <name evidence="1" type="ORF">Pint_14492</name>
</gene>
<proteinExistence type="predicted"/>